<sequence length="182" mass="20069">MATQPGYSGTGSGDYLTVMNNHCMQDHGTVEENYIVVPSRWRLSSLCGLCGNYNQNGTDDYLMPNGKLATSAAQLGDSWKAEGDDDAGCKPDEPHIPSCDPINEEAYKKMCEVVISTSGAFAKCHAEIDPEAFLKTCIYDMCQFHGMESTLCDNFQAYAEACRAKGINILWRNETFCREFSA</sequence>
<dbReference type="GO" id="GO:0005615">
    <property type="term" value="C:extracellular space"/>
    <property type="evidence" value="ECO:0007669"/>
    <property type="project" value="TreeGrafter"/>
</dbReference>
<organism evidence="4 5">
    <name type="scientific">Petromyzon marinus</name>
    <name type="common">Sea lamprey</name>
    <dbReference type="NCBI Taxonomy" id="7757"/>
    <lineage>
        <taxon>Eukaryota</taxon>
        <taxon>Metazoa</taxon>
        <taxon>Chordata</taxon>
        <taxon>Craniata</taxon>
        <taxon>Vertebrata</taxon>
        <taxon>Cyclostomata</taxon>
        <taxon>Hyperoartia</taxon>
        <taxon>Petromyzontiformes</taxon>
        <taxon>Petromyzontidae</taxon>
        <taxon>Petromyzon</taxon>
    </lineage>
</organism>
<protein>
    <submittedName>
        <fullName evidence="5">Zonadhesin-like</fullName>
    </submittedName>
</protein>
<keyword evidence="4" id="KW-1185">Reference proteome</keyword>
<dbReference type="AlphaFoldDB" id="A0AAJ7U9W5"/>
<dbReference type="InterPro" id="IPR050780">
    <property type="entry name" value="Mucin_vWF_Thrombospondin_sf"/>
</dbReference>
<feature type="domain" description="VWFD" evidence="3">
    <location>
        <begin position="1"/>
        <end position="90"/>
    </location>
</feature>
<dbReference type="PANTHER" id="PTHR11339">
    <property type="entry name" value="EXTRACELLULAR MATRIX GLYCOPROTEIN RELATED"/>
    <property type="match status" value="1"/>
</dbReference>
<dbReference type="PROSITE" id="PS51233">
    <property type="entry name" value="VWFD"/>
    <property type="match status" value="1"/>
</dbReference>
<evidence type="ECO:0000259" key="3">
    <source>
        <dbReference type="PROSITE" id="PS51233"/>
    </source>
</evidence>
<dbReference type="SMART" id="SM00832">
    <property type="entry name" value="C8"/>
    <property type="match status" value="1"/>
</dbReference>
<name>A0AAJ7U9W5_PETMA</name>
<gene>
    <name evidence="5" type="primary">LOC116954485</name>
</gene>
<dbReference type="Pfam" id="PF00094">
    <property type="entry name" value="VWD"/>
    <property type="match status" value="1"/>
</dbReference>
<dbReference type="Pfam" id="PF08742">
    <property type="entry name" value="C8"/>
    <property type="match status" value="1"/>
</dbReference>
<dbReference type="RefSeq" id="XP_032830928.1">
    <property type="nucleotide sequence ID" value="XM_032975037.1"/>
</dbReference>
<accession>A0AAJ7U9W5</accession>
<evidence type="ECO:0000256" key="1">
    <source>
        <dbReference type="ARBA" id="ARBA00023157"/>
    </source>
</evidence>
<dbReference type="PANTHER" id="PTHR11339:SF374">
    <property type="entry name" value="ZONADHESIN"/>
    <property type="match status" value="1"/>
</dbReference>
<keyword evidence="2" id="KW-0325">Glycoprotein</keyword>
<dbReference type="KEGG" id="pmrn:116954485"/>
<dbReference type="Proteomes" id="UP001318040">
    <property type="component" value="Chromosome 55"/>
</dbReference>
<dbReference type="GO" id="GO:0031012">
    <property type="term" value="C:extracellular matrix"/>
    <property type="evidence" value="ECO:0007669"/>
    <property type="project" value="TreeGrafter"/>
</dbReference>
<reference evidence="5" key="1">
    <citation type="submission" date="2025-08" db="UniProtKB">
        <authorList>
            <consortium name="RefSeq"/>
        </authorList>
    </citation>
    <scope>IDENTIFICATION</scope>
    <source>
        <tissue evidence="5">Sperm</tissue>
    </source>
</reference>
<evidence type="ECO:0000313" key="5">
    <source>
        <dbReference type="RefSeq" id="XP_032830928.1"/>
    </source>
</evidence>
<keyword evidence="1" id="KW-1015">Disulfide bond</keyword>
<dbReference type="InterPro" id="IPR001846">
    <property type="entry name" value="VWF_type-D"/>
</dbReference>
<evidence type="ECO:0000313" key="4">
    <source>
        <dbReference type="Proteomes" id="UP001318040"/>
    </source>
</evidence>
<dbReference type="InterPro" id="IPR014853">
    <property type="entry name" value="VWF/SSPO/ZAN-like_Cys-rich_dom"/>
</dbReference>
<proteinExistence type="predicted"/>
<evidence type="ECO:0000256" key="2">
    <source>
        <dbReference type="ARBA" id="ARBA00023180"/>
    </source>
</evidence>